<keyword evidence="3" id="KW-0762">Sugar transport</keyword>
<reference evidence="8" key="1">
    <citation type="submission" date="2022-05" db="EMBL/GenBank/DDBJ databases">
        <authorList>
            <person name="Pankratov T."/>
        </authorList>
    </citation>
    <scope>NUCLEOTIDE SEQUENCE</scope>
    <source>
        <strain evidence="8">BP6-180914</strain>
    </source>
</reference>
<dbReference type="Gene3D" id="3.40.50.300">
    <property type="entry name" value="P-loop containing nucleotide triphosphate hydrolases"/>
    <property type="match status" value="2"/>
</dbReference>
<dbReference type="GO" id="GO:0016887">
    <property type="term" value="F:ATP hydrolysis activity"/>
    <property type="evidence" value="ECO:0007669"/>
    <property type="project" value="InterPro"/>
</dbReference>
<dbReference type="PANTHER" id="PTHR43790:SF9">
    <property type="entry name" value="GALACTOFURANOSE TRANSPORTER ATP-BINDING PROTEIN YTFR"/>
    <property type="match status" value="1"/>
</dbReference>
<dbReference type="Proteomes" id="UP001165667">
    <property type="component" value="Unassembled WGS sequence"/>
</dbReference>
<organism evidence="8 9">
    <name type="scientific">Lichenifustis flavocetrariae</name>
    <dbReference type="NCBI Taxonomy" id="2949735"/>
    <lineage>
        <taxon>Bacteria</taxon>
        <taxon>Pseudomonadati</taxon>
        <taxon>Pseudomonadota</taxon>
        <taxon>Alphaproteobacteria</taxon>
        <taxon>Hyphomicrobiales</taxon>
        <taxon>Lichenihabitantaceae</taxon>
        <taxon>Lichenifustis</taxon>
    </lineage>
</organism>
<dbReference type="AlphaFoldDB" id="A0AA41Z475"/>
<evidence type="ECO:0000256" key="4">
    <source>
        <dbReference type="ARBA" id="ARBA00022737"/>
    </source>
</evidence>
<dbReference type="SMART" id="SM00382">
    <property type="entry name" value="AAA"/>
    <property type="match status" value="2"/>
</dbReference>
<gene>
    <name evidence="8" type="ORF">M8523_19345</name>
</gene>
<feature type="domain" description="ABC transporter" evidence="7">
    <location>
        <begin position="5"/>
        <end position="507"/>
    </location>
</feature>
<dbReference type="InterPro" id="IPR027417">
    <property type="entry name" value="P-loop_NTPase"/>
</dbReference>
<evidence type="ECO:0000313" key="8">
    <source>
        <dbReference type="EMBL" id="MCW6510178.1"/>
    </source>
</evidence>
<evidence type="ECO:0000256" key="5">
    <source>
        <dbReference type="ARBA" id="ARBA00022741"/>
    </source>
</evidence>
<dbReference type="PROSITE" id="PS50893">
    <property type="entry name" value="ABC_TRANSPORTER_2"/>
    <property type="match status" value="1"/>
</dbReference>
<evidence type="ECO:0000256" key="1">
    <source>
        <dbReference type="ARBA" id="ARBA00005417"/>
    </source>
</evidence>
<protein>
    <submittedName>
        <fullName evidence="8">Sugar ABC transporter ATP-binding protein</fullName>
    </submittedName>
</protein>
<dbReference type="InterPro" id="IPR003593">
    <property type="entry name" value="AAA+_ATPase"/>
</dbReference>
<dbReference type="RefSeq" id="WP_282586545.1">
    <property type="nucleotide sequence ID" value="NZ_JAMOIM010000013.1"/>
</dbReference>
<keyword evidence="5" id="KW-0547">Nucleotide-binding</keyword>
<evidence type="ECO:0000313" key="9">
    <source>
        <dbReference type="Proteomes" id="UP001165667"/>
    </source>
</evidence>
<dbReference type="InterPro" id="IPR050107">
    <property type="entry name" value="ABC_carbohydrate_import_ATPase"/>
</dbReference>
<evidence type="ECO:0000256" key="3">
    <source>
        <dbReference type="ARBA" id="ARBA00022597"/>
    </source>
</evidence>
<keyword evidence="4" id="KW-0677">Repeat</keyword>
<dbReference type="InterPro" id="IPR017871">
    <property type="entry name" value="ABC_transporter-like_CS"/>
</dbReference>
<keyword evidence="6 8" id="KW-0067">ATP-binding</keyword>
<dbReference type="EMBL" id="JAMOIM010000013">
    <property type="protein sequence ID" value="MCW6510178.1"/>
    <property type="molecule type" value="Genomic_DNA"/>
</dbReference>
<keyword evidence="2" id="KW-0813">Transport</keyword>
<name>A0AA41Z475_9HYPH</name>
<dbReference type="Pfam" id="PF00005">
    <property type="entry name" value="ABC_tran"/>
    <property type="match status" value="2"/>
</dbReference>
<dbReference type="InterPro" id="IPR003439">
    <property type="entry name" value="ABC_transporter-like_ATP-bd"/>
</dbReference>
<dbReference type="CDD" id="cd03216">
    <property type="entry name" value="ABC_Carb_Monos_I"/>
    <property type="match status" value="1"/>
</dbReference>
<proteinExistence type="inferred from homology"/>
<comment type="similarity">
    <text evidence="1">Belongs to the ABC transporter superfamily.</text>
</comment>
<dbReference type="SUPFAM" id="SSF52540">
    <property type="entry name" value="P-loop containing nucleoside triphosphate hydrolases"/>
    <property type="match status" value="2"/>
</dbReference>
<dbReference type="PANTHER" id="PTHR43790">
    <property type="entry name" value="CARBOHYDRATE TRANSPORT ATP-BINDING PROTEIN MG119-RELATED"/>
    <property type="match status" value="1"/>
</dbReference>
<comment type="caution">
    <text evidence="8">The sequence shown here is derived from an EMBL/GenBank/DDBJ whole genome shotgun (WGS) entry which is preliminary data.</text>
</comment>
<accession>A0AA41Z475</accession>
<dbReference type="GO" id="GO:0005524">
    <property type="term" value="F:ATP binding"/>
    <property type="evidence" value="ECO:0007669"/>
    <property type="project" value="UniProtKB-KW"/>
</dbReference>
<evidence type="ECO:0000259" key="7">
    <source>
        <dbReference type="PROSITE" id="PS50893"/>
    </source>
</evidence>
<keyword evidence="9" id="KW-1185">Reference proteome</keyword>
<evidence type="ECO:0000256" key="6">
    <source>
        <dbReference type="ARBA" id="ARBA00022840"/>
    </source>
</evidence>
<dbReference type="PROSITE" id="PS00211">
    <property type="entry name" value="ABC_TRANSPORTER_1"/>
    <property type="match status" value="1"/>
</dbReference>
<sequence length="514" mass="54248">MTAALQARHVSKTFGGNRVLDDVSLAIEPGEVHGLLGQNGSGKSTLIKILAGYQDADPGAELLIGGHRVALPLPSGQSQSLGISTVHQHLALIPSLSVVENMLLGRLGRSNAMALSWRKARAECAAVFQRYGLEIDPAATVSGLSAIERAMVAIVRAVEDLGLRSSGSGPGVLILDEPTPFLPKQDVETLFALVRRIVARGASVLFVSHDIDEVREITDRATVLRDGRLAGTIDTKASSRDEIIKLIIGRALRADRPASEVAQGAPAKVAVTGLSGGGVKGVDFDLQPGEILGLTGLLGSGFESVVYMLYGAIPRTTGTLRIEDETTPLAEATPARSIAAGTVLIPGDRNARAAIGILPIADNVTMPVLSRKLNKWFVRRGPMHQLAQDLGRQFGVVPNRPEQPLSSLSGGNAQKVVIAKWLQTDPRLILLDEPTQGVDVGARELVFDAIRGATRKGAAVICASSDYEQLAMLCDRVLVFADGRVGAELNGEQISKQSIAETCLRGASKLPDAL</sequence>
<evidence type="ECO:0000256" key="2">
    <source>
        <dbReference type="ARBA" id="ARBA00022448"/>
    </source>
</evidence>